<name>A0A381PFC9_9ZZZZ</name>
<protein>
    <recommendedName>
        <fullName evidence="2">DUF3604 domain-containing protein</fullName>
    </recommendedName>
</protein>
<dbReference type="EMBL" id="UINC01000966">
    <property type="protein sequence ID" value="SUZ65715.1"/>
    <property type="molecule type" value="Genomic_DNA"/>
</dbReference>
<organism evidence="1">
    <name type="scientific">marine metagenome</name>
    <dbReference type="NCBI Taxonomy" id="408172"/>
    <lineage>
        <taxon>unclassified sequences</taxon>
        <taxon>metagenomes</taxon>
        <taxon>ecological metagenomes</taxon>
    </lineage>
</organism>
<dbReference type="InterPro" id="IPR022028">
    <property type="entry name" value="DUF3604"/>
</dbReference>
<dbReference type="Gene3D" id="3.20.20.140">
    <property type="entry name" value="Metal-dependent hydrolases"/>
    <property type="match status" value="1"/>
</dbReference>
<dbReference type="AlphaFoldDB" id="A0A381PFC9"/>
<dbReference type="SUPFAM" id="SSF89550">
    <property type="entry name" value="PHP domain-like"/>
    <property type="match status" value="1"/>
</dbReference>
<dbReference type="InterPro" id="IPR016195">
    <property type="entry name" value="Pol/histidinol_Pase-like"/>
</dbReference>
<accession>A0A381PFC9</accession>
<sequence>MRYMVGVYLALLFTGLTNYADETPRNAYFGDLHIHTRYSFDAFLFGTKTTPDDAYAFARGEPILHPAGFEIQLDRPLDFYAVTDHAFFLGMWSAMEQPTHPLHNDPDAQTFLNATTVPERGQSFQKLFQFLNPSANDGSPLSVHLATDLTDVKSAWSEIKASANRNYEPGKLTTFIAYEYTSARGGNLHRNVIYRGDTAPNLPYSRLDSLNPEDLWTWMDAQRSMGFEALAIPHNANGSNGNMFQMTRFDGSPMDADYAIQRMRNEPLVEITQIKGTSDTHPFLSPNDEWADFEIFPYQIASWNKSWPRGSYVREAWLNGFKLESDLGENPYLFGVVGASDTHNSGEVFDESNFVSKVGVLDSDAVNRGSVPSAHRDGLPAFRESANRYFSSSGIAGVWAGENTRESIYDAFRRKETFATTGSRIKVRLFASYEYDDALLEAPDLIASAYANGVSMGAELLAERRGEPRFLAWASRDPMRAQLQRLQIIKGWLDAGQSQEAVYDVACAGGAAVDPETHRCPDNGATVDLTDCSVTADSGAAELLTLWRDPDFDPKQRAFYYVRVLENPTCRWSTWDAVRAGTAPRPDLARTIQERAWSSPIWIVPR</sequence>
<reference evidence="1" key="1">
    <citation type="submission" date="2018-05" db="EMBL/GenBank/DDBJ databases">
        <authorList>
            <person name="Lanie J.A."/>
            <person name="Ng W.-L."/>
            <person name="Kazmierczak K.M."/>
            <person name="Andrzejewski T.M."/>
            <person name="Davidsen T.M."/>
            <person name="Wayne K.J."/>
            <person name="Tettelin H."/>
            <person name="Glass J.I."/>
            <person name="Rusch D."/>
            <person name="Podicherti R."/>
            <person name="Tsui H.-C.T."/>
            <person name="Winkler M.E."/>
        </authorList>
    </citation>
    <scope>NUCLEOTIDE SEQUENCE</scope>
</reference>
<evidence type="ECO:0008006" key="2">
    <source>
        <dbReference type="Google" id="ProtNLM"/>
    </source>
</evidence>
<proteinExistence type="predicted"/>
<evidence type="ECO:0000313" key="1">
    <source>
        <dbReference type="EMBL" id="SUZ65715.1"/>
    </source>
</evidence>
<gene>
    <name evidence="1" type="ORF">METZ01_LOCUS18569</name>
</gene>
<dbReference type="Pfam" id="PF12228">
    <property type="entry name" value="DUF3604"/>
    <property type="match status" value="1"/>
</dbReference>